<organism evidence="1 2">
    <name type="scientific">Bacteroides uniformis</name>
    <dbReference type="NCBI Taxonomy" id="820"/>
    <lineage>
        <taxon>Bacteria</taxon>
        <taxon>Pseudomonadati</taxon>
        <taxon>Bacteroidota</taxon>
        <taxon>Bacteroidia</taxon>
        <taxon>Bacteroidales</taxon>
        <taxon>Bacteroidaceae</taxon>
        <taxon>Bacteroides</taxon>
    </lineage>
</organism>
<dbReference type="AlphaFoldDB" id="A0A4Y1VN49"/>
<geneLocation type="plasmid" evidence="2">
    <name>pbun1 dna</name>
</geneLocation>
<name>A0A4Y1VN49_BACUN</name>
<accession>A0A4Y1VN49</accession>
<evidence type="ECO:0008006" key="3">
    <source>
        <dbReference type="Google" id="ProtNLM"/>
    </source>
</evidence>
<reference evidence="1 2" key="1">
    <citation type="submission" date="2019-06" db="EMBL/GenBank/DDBJ databases">
        <title>Complete genome sequence of Bacteroides uniformis NBRC 113350.</title>
        <authorList>
            <person name="Miura T."/>
            <person name="Furukawa M."/>
            <person name="Shimamura M."/>
            <person name="Ohyama Y."/>
            <person name="Yamazoe A."/>
            <person name="Kawasaki H."/>
        </authorList>
    </citation>
    <scope>NUCLEOTIDE SEQUENCE [LARGE SCALE GENOMIC DNA]</scope>
    <source>
        <strain evidence="1 2">NBRC 113350</strain>
        <plasmid evidence="2">pbun1 dna</plasmid>
    </source>
</reference>
<proteinExistence type="predicted"/>
<dbReference type="EMBL" id="AP019725">
    <property type="protein sequence ID" value="BBK89517.1"/>
    <property type="molecule type" value="Genomic_DNA"/>
</dbReference>
<sequence length="275" mass="32126">MIDMKIYHYTNIEALALILKNQTIRFNRLDKVDDIEEGNAESWGVKFCKYVFVSCWTDKKEENIPLWKMYSGNTGGIRIALEQEMFKEYLISDLKIESLQSEGSMISKISPQDMINPNFFIIPIQDYENDLFYRHIKYVDDIFPFTKDAIQVNNIQGNRGDIIVDMKPFGYYKNNRWKFQDEVRFVLYVFPINPLLESSNPKMNSIVVQSLLNNKSLPFDYYDMKLKDDAFKNLEITLSPSATESQETIVRALVDKYAPKAKIKESSLGKVVRLK</sequence>
<evidence type="ECO:0000313" key="1">
    <source>
        <dbReference type="EMBL" id="BBK89517.1"/>
    </source>
</evidence>
<protein>
    <recommendedName>
        <fullName evidence="3">DUF2971 domain-containing protein</fullName>
    </recommendedName>
</protein>
<evidence type="ECO:0000313" key="2">
    <source>
        <dbReference type="Proteomes" id="UP000320533"/>
    </source>
</evidence>
<dbReference type="Proteomes" id="UP000320533">
    <property type="component" value="Plasmid pBUN1"/>
</dbReference>
<gene>
    <name evidence="1" type="ORF">Bun01g_38870</name>
</gene>
<keyword evidence="1" id="KW-0614">Plasmid</keyword>
<dbReference type="KEGG" id="bun:Bun01g_38870"/>